<dbReference type="Proteomes" id="UP000027142">
    <property type="component" value="Chromosome"/>
</dbReference>
<evidence type="ECO:0008006" key="3">
    <source>
        <dbReference type="Google" id="ProtNLM"/>
    </source>
</evidence>
<gene>
    <name evidence="1" type="ORF">BleG1_2875</name>
</gene>
<reference evidence="1 2" key="1">
    <citation type="journal article" date="2014" name="Gene">
        <title>A comparative genomic analysis of the alkalitolerant soil bacterium Bacillus lehensis G1.</title>
        <authorList>
            <person name="Noor Y.M."/>
            <person name="Samsulrizal N.H."/>
            <person name="Jema'on N.A."/>
            <person name="Low K.O."/>
            <person name="Ramli A.N."/>
            <person name="Alias N.I."/>
            <person name="Damis S.I."/>
            <person name="Fuzi S.F."/>
            <person name="Isa M.N."/>
            <person name="Murad A.M."/>
            <person name="Raih M.F."/>
            <person name="Bakar F.D."/>
            <person name="Najimudin N."/>
            <person name="Mahadi N.M."/>
            <person name="Illias R.M."/>
        </authorList>
    </citation>
    <scope>NUCLEOTIDE SEQUENCE [LARGE SCALE GENOMIC DNA]</scope>
    <source>
        <strain evidence="1 2">G1</strain>
    </source>
</reference>
<keyword evidence="2" id="KW-1185">Reference proteome</keyword>
<dbReference type="AlphaFoldDB" id="A0A060M5S9"/>
<sequence>MEIKLMVDGKEKKFVQTFIPFSMKRKALEQEIEMNQEHADPLVNLDMKLDLMVEAFGNQFTKDELENGLNTIGSDDVFYETVGVNVLGYMPLKELKKRQFEAEKMGKLMMEKEARKNKKK</sequence>
<dbReference type="OrthoDB" id="2915540at2"/>
<proteinExistence type="predicted"/>
<dbReference type="EMBL" id="CP003923">
    <property type="protein sequence ID" value="AIC95439.1"/>
    <property type="molecule type" value="Genomic_DNA"/>
</dbReference>
<dbReference type="InterPro" id="IPR057006">
    <property type="entry name" value="Phage_TAC_19"/>
</dbReference>
<dbReference type="Pfam" id="PF23857">
    <property type="entry name" value="Phage_TAC_19"/>
    <property type="match status" value="1"/>
</dbReference>
<dbReference type="PATRIC" id="fig|1246626.3.peg.2863"/>
<dbReference type="KEGG" id="ble:BleG1_2875"/>
<dbReference type="STRING" id="1246626.BleG1_2875"/>
<accession>A0A060M5S9</accession>
<dbReference type="HOGENOM" id="CLU_2045003_0_0_9"/>
<protein>
    <recommendedName>
        <fullName evidence="3">Phage protein</fullName>
    </recommendedName>
</protein>
<evidence type="ECO:0000313" key="1">
    <source>
        <dbReference type="EMBL" id="AIC95439.1"/>
    </source>
</evidence>
<dbReference type="RefSeq" id="WP_038482276.1">
    <property type="nucleotide sequence ID" value="NZ_CP003923.1"/>
</dbReference>
<organism evidence="1 2">
    <name type="scientific">Shouchella lehensis G1</name>
    <dbReference type="NCBI Taxonomy" id="1246626"/>
    <lineage>
        <taxon>Bacteria</taxon>
        <taxon>Bacillati</taxon>
        <taxon>Bacillota</taxon>
        <taxon>Bacilli</taxon>
        <taxon>Bacillales</taxon>
        <taxon>Bacillaceae</taxon>
        <taxon>Shouchella</taxon>
    </lineage>
</organism>
<evidence type="ECO:0000313" key="2">
    <source>
        <dbReference type="Proteomes" id="UP000027142"/>
    </source>
</evidence>
<name>A0A060M5S9_9BACI</name>
<dbReference type="NCBIfam" id="NF047360">
    <property type="entry name" value="tail_chap_PVL"/>
    <property type="match status" value="1"/>
</dbReference>